<evidence type="ECO:0000256" key="1">
    <source>
        <dbReference type="SAM" id="MobiDB-lite"/>
    </source>
</evidence>
<feature type="region of interest" description="Disordered" evidence="1">
    <location>
        <begin position="83"/>
        <end position="103"/>
    </location>
</feature>
<keyword evidence="2" id="KW-0472">Membrane</keyword>
<feature type="non-terminal residue" evidence="3">
    <location>
        <position position="1"/>
    </location>
</feature>
<evidence type="ECO:0000313" key="3">
    <source>
        <dbReference type="EMBL" id="KAK7073037.1"/>
    </source>
</evidence>
<keyword evidence="4" id="KW-1185">Reference proteome</keyword>
<proteinExistence type="predicted"/>
<feature type="compositionally biased region" description="Polar residues" evidence="1">
    <location>
        <begin position="84"/>
        <end position="96"/>
    </location>
</feature>
<reference evidence="3 4" key="1">
    <citation type="submission" date="2023-11" db="EMBL/GenBank/DDBJ databases">
        <title>Halocaridina rubra genome assembly.</title>
        <authorList>
            <person name="Smith C."/>
        </authorList>
    </citation>
    <scope>NUCLEOTIDE SEQUENCE [LARGE SCALE GENOMIC DNA]</scope>
    <source>
        <strain evidence="3">EP-1</strain>
        <tissue evidence="3">Whole</tissue>
    </source>
</reference>
<sequence length="103" mass="11279">VNGKVLSLPEDDEFAGPTSKRECRDVIFLIIFLAFLGGAWAIFHPQIAFLAFVGLKGDPERLIRGFDQYGNVCGRKNNIKYDAVSNSGQDKSTQPQGGARTDC</sequence>
<feature type="transmembrane region" description="Helical" evidence="2">
    <location>
        <begin position="26"/>
        <end position="55"/>
    </location>
</feature>
<accession>A0AAN8WY14</accession>
<comment type="caution">
    <text evidence="3">The sequence shown here is derived from an EMBL/GenBank/DDBJ whole genome shotgun (WGS) entry which is preliminary data.</text>
</comment>
<keyword evidence="2" id="KW-0812">Transmembrane</keyword>
<evidence type="ECO:0000256" key="2">
    <source>
        <dbReference type="SAM" id="Phobius"/>
    </source>
</evidence>
<evidence type="ECO:0000313" key="4">
    <source>
        <dbReference type="Proteomes" id="UP001381693"/>
    </source>
</evidence>
<keyword evidence="2" id="KW-1133">Transmembrane helix</keyword>
<dbReference type="AlphaFoldDB" id="A0AAN8WY14"/>
<name>A0AAN8WY14_HALRR</name>
<gene>
    <name evidence="3" type="ORF">SK128_003446</name>
</gene>
<protein>
    <submittedName>
        <fullName evidence="3">Uncharacterized protein</fullName>
    </submittedName>
</protein>
<dbReference type="EMBL" id="JAXCGZ010013270">
    <property type="protein sequence ID" value="KAK7073037.1"/>
    <property type="molecule type" value="Genomic_DNA"/>
</dbReference>
<dbReference type="Proteomes" id="UP001381693">
    <property type="component" value="Unassembled WGS sequence"/>
</dbReference>
<organism evidence="3 4">
    <name type="scientific">Halocaridina rubra</name>
    <name type="common">Hawaiian red shrimp</name>
    <dbReference type="NCBI Taxonomy" id="373956"/>
    <lineage>
        <taxon>Eukaryota</taxon>
        <taxon>Metazoa</taxon>
        <taxon>Ecdysozoa</taxon>
        <taxon>Arthropoda</taxon>
        <taxon>Crustacea</taxon>
        <taxon>Multicrustacea</taxon>
        <taxon>Malacostraca</taxon>
        <taxon>Eumalacostraca</taxon>
        <taxon>Eucarida</taxon>
        <taxon>Decapoda</taxon>
        <taxon>Pleocyemata</taxon>
        <taxon>Caridea</taxon>
        <taxon>Atyoidea</taxon>
        <taxon>Atyidae</taxon>
        <taxon>Halocaridina</taxon>
    </lineage>
</organism>